<dbReference type="AlphaFoldDB" id="A0A2G6E4Q4"/>
<evidence type="ECO:0008006" key="3">
    <source>
        <dbReference type="Google" id="ProtNLM"/>
    </source>
</evidence>
<name>A0A2G6E4Q4_9BACT</name>
<accession>A0A2G6E4Q4</accession>
<gene>
    <name evidence="1" type="ORF">CSB45_09405</name>
</gene>
<evidence type="ECO:0000313" key="2">
    <source>
        <dbReference type="Proteomes" id="UP000229740"/>
    </source>
</evidence>
<evidence type="ECO:0000313" key="1">
    <source>
        <dbReference type="EMBL" id="PID56872.1"/>
    </source>
</evidence>
<organism evidence="1 2">
    <name type="scientific">candidate division KSB3 bacterium</name>
    <dbReference type="NCBI Taxonomy" id="2044937"/>
    <lineage>
        <taxon>Bacteria</taxon>
        <taxon>candidate division KSB3</taxon>
    </lineage>
</organism>
<comment type="caution">
    <text evidence="1">The sequence shown here is derived from an EMBL/GenBank/DDBJ whole genome shotgun (WGS) entry which is preliminary data.</text>
</comment>
<dbReference type="Proteomes" id="UP000229740">
    <property type="component" value="Unassembled WGS sequence"/>
</dbReference>
<dbReference type="EMBL" id="PDPS01000030">
    <property type="protein sequence ID" value="PID56872.1"/>
    <property type="molecule type" value="Genomic_DNA"/>
</dbReference>
<reference evidence="1 2" key="1">
    <citation type="submission" date="2017-10" db="EMBL/GenBank/DDBJ databases">
        <title>Novel microbial diversity and functional potential in the marine mammal oral microbiome.</title>
        <authorList>
            <person name="Dudek N.K."/>
            <person name="Sun C.L."/>
            <person name="Burstein D."/>
            <person name="Kantor R.S."/>
            <person name="Aliaga Goltsman D.S."/>
            <person name="Bik E.M."/>
            <person name="Thomas B.C."/>
            <person name="Banfield J.F."/>
            <person name="Relman D.A."/>
        </authorList>
    </citation>
    <scope>NUCLEOTIDE SEQUENCE [LARGE SCALE GENOMIC DNA]</scope>
    <source>
        <strain evidence="1">DOLZORAL124_49_17</strain>
    </source>
</reference>
<proteinExistence type="predicted"/>
<sequence>MKSFGIWFALAVAVFGALSGVYHLHVTSHPHLVLVAVDSSFSMQPTWSRVAEQLERFTRRRYTRFSLITEKTMIHGWMNDLRLGKVVPYAPRDFSKLRDRSAYPELSDADEKYLLTDTQGAQEAGLQDWTIIKLTP</sequence>
<protein>
    <recommendedName>
        <fullName evidence="3">VWA domain-containing protein</fullName>
    </recommendedName>
</protein>